<dbReference type="EMBL" id="FOYT01000001">
    <property type="protein sequence ID" value="SFR46305.1"/>
    <property type="molecule type" value="Genomic_DNA"/>
</dbReference>
<gene>
    <name evidence="4" type="ORF">SAMN04487947_1721</name>
</gene>
<accession>A0A1I6GVP7</accession>
<dbReference type="Gene3D" id="3.40.50.150">
    <property type="entry name" value="Vaccinia Virus protein VP39"/>
    <property type="match status" value="1"/>
</dbReference>
<evidence type="ECO:0000256" key="2">
    <source>
        <dbReference type="ARBA" id="ARBA00022679"/>
    </source>
</evidence>
<dbReference type="GO" id="GO:0032259">
    <property type="term" value="P:methylation"/>
    <property type="evidence" value="ECO:0007669"/>
    <property type="project" value="UniProtKB-KW"/>
</dbReference>
<evidence type="ECO:0000256" key="1">
    <source>
        <dbReference type="ARBA" id="ARBA00022603"/>
    </source>
</evidence>
<evidence type="ECO:0000259" key="3">
    <source>
        <dbReference type="Pfam" id="PF13649"/>
    </source>
</evidence>
<dbReference type="STRING" id="553469.SAMN04487947_1721"/>
<keyword evidence="1 4" id="KW-0489">Methyltransferase</keyword>
<dbReference type="AlphaFoldDB" id="A0A1I6GVP7"/>
<dbReference type="OrthoDB" id="27149at2157"/>
<dbReference type="PANTHER" id="PTHR43861:SF1">
    <property type="entry name" value="TRANS-ACONITATE 2-METHYLTRANSFERASE"/>
    <property type="match status" value="1"/>
</dbReference>
<dbReference type="GO" id="GO:0008168">
    <property type="term" value="F:methyltransferase activity"/>
    <property type="evidence" value="ECO:0007669"/>
    <property type="project" value="UniProtKB-KW"/>
</dbReference>
<feature type="domain" description="Methyltransferase" evidence="3">
    <location>
        <begin position="45"/>
        <end position="122"/>
    </location>
</feature>
<dbReference type="Pfam" id="PF13649">
    <property type="entry name" value="Methyltransf_25"/>
    <property type="match status" value="1"/>
</dbReference>
<protein>
    <submittedName>
        <fullName evidence="4">Methyltransferase domain-containing protein</fullName>
    </submittedName>
</protein>
<dbReference type="CDD" id="cd02440">
    <property type="entry name" value="AdoMet_MTases"/>
    <property type="match status" value="1"/>
</dbReference>
<organism evidence="4 5">
    <name type="scientific">Halogeometricum rufum</name>
    <dbReference type="NCBI Taxonomy" id="553469"/>
    <lineage>
        <taxon>Archaea</taxon>
        <taxon>Methanobacteriati</taxon>
        <taxon>Methanobacteriota</taxon>
        <taxon>Stenosarchaea group</taxon>
        <taxon>Halobacteria</taxon>
        <taxon>Halobacteriales</taxon>
        <taxon>Haloferacaceae</taxon>
        <taxon>Halogeometricum</taxon>
    </lineage>
</organism>
<dbReference type="InterPro" id="IPR041698">
    <property type="entry name" value="Methyltransf_25"/>
</dbReference>
<evidence type="ECO:0000313" key="5">
    <source>
        <dbReference type="Proteomes" id="UP000198531"/>
    </source>
</evidence>
<evidence type="ECO:0000313" key="4">
    <source>
        <dbReference type="EMBL" id="SFR46305.1"/>
    </source>
</evidence>
<name>A0A1I6GVP7_9EURY</name>
<dbReference type="Proteomes" id="UP000198531">
    <property type="component" value="Unassembled WGS sequence"/>
</dbReference>
<keyword evidence="5" id="KW-1185">Reference proteome</keyword>
<dbReference type="InterPro" id="IPR029063">
    <property type="entry name" value="SAM-dependent_MTases_sf"/>
</dbReference>
<dbReference type="PANTHER" id="PTHR43861">
    <property type="entry name" value="TRANS-ACONITATE 2-METHYLTRANSFERASE-RELATED"/>
    <property type="match status" value="1"/>
</dbReference>
<keyword evidence="2 4" id="KW-0808">Transferase</keyword>
<proteinExistence type="predicted"/>
<sequence>MNETENDYHGYTPMDYDEDSAADEAYQTCVSYIVEHAPIERDDTVVDVGTGTGIVALELASKCDRVLGRDIDDEWLRYAREKAAERGVENVSFDHGSFREPNVEEAVDVVVASYALYMAYDEGGEGTLRAAIEGISSLNPRHLVVADKMFFGPPEPRGGYETLPRMGTVANLLADTGFTLTDVEIVSGSAGVLVASRTSG</sequence>
<reference evidence="5" key="1">
    <citation type="submission" date="2016-10" db="EMBL/GenBank/DDBJ databases">
        <authorList>
            <person name="Varghese N."/>
            <person name="Submissions S."/>
        </authorList>
    </citation>
    <scope>NUCLEOTIDE SEQUENCE [LARGE SCALE GENOMIC DNA]</scope>
    <source>
        <strain evidence="5">CGMCC 1.7736</strain>
    </source>
</reference>
<dbReference type="SUPFAM" id="SSF53335">
    <property type="entry name" value="S-adenosyl-L-methionine-dependent methyltransferases"/>
    <property type="match status" value="1"/>
</dbReference>